<feature type="coiled-coil region" evidence="1">
    <location>
        <begin position="183"/>
        <end position="220"/>
    </location>
</feature>
<gene>
    <name evidence="3" type="primary">Ccdc191</name>
    <name evidence="3" type="ORF">VIDMAC_R02246</name>
</gene>
<evidence type="ECO:0000313" key="3">
    <source>
        <dbReference type="EMBL" id="NXQ06066.1"/>
    </source>
</evidence>
<feature type="coiled-coil region" evidence="1">
    <location>
        <begin position="323"/>
        <end position="393"/>
    </location>
</feature>
<feature type="non-terminal residue" evidence="3">
    <location>
        <position position="1"/>
    </location>
</feature>
<organism evidence="3 4">
    <name type="scientific">Vidua macroura</name>
    <name type="common">Pin-tailed whydah</name>
    <dbReference type="NCBI Taxonomy" id="187451"/>
    <lineage>
        <taxon>Eukaryota</taxon>
        <taxon>Metazoa</taxon>
        <taxon>Chordata</taxon>
        <taxon>Craniata</taxon>
        <taxon>Vertebrata</taxon>
        <taxon>Euteleostomi</taxon>
        <taxon>Archelosauria</taxon>
        <taxon>Archosauria</taxon>
        <taxon>Dinosauria</taxon>
        <taxon>Saurischia</taxon>
        <taxon>Theropoda</taxon>
        <taxon>Coelurosauria</taxon>
        <taxon>Aves</taxon>
        <taxon>Neognathae</taxon>
        <taxon>Neoaves</taxon>
        <taxon>Telluraves</taxon>
        <taxon>Australaves</taxon>
        <taxon>Passeriformes</taxon>
        <taxon>Passeroidea</taxon>
        <taxon>Estrildidae</taxon>
        <taxon>Viduinae</taxon>
        <taxon>Vidua</taxon>
    </lineage>
</organism>
<dbReference type="Proteomes" id="UP000656497">
    <property type="component" value="Unassembled WGS sequence"/>
</dbReference>
<name>A0A852EHW7_VIDMA</name>
<dbReference type="PANTHER" id="PTHR22028">
    <property type="entry name" value="SFI1 SPINDLE BODY DOMAIN-CONTAINING PROTEIN-RELATED"/>
    <property type="match status" value="1"/>
</dbReference>
<feature type="non-terminal residue" evidence="3">
    <location>
        <position position="862"/>
    </location>
</feature>
<sequence>LKRVDRASEYAVSEAFSLQKPRCPQRPWGPVTSLETAERLQVHPEACEEAQELLSNWMKSQLQLELSDGEEEVDSVLQEEPSAAPAKYEHFDDLCSYLECEMGSSSVQKYLQHLLQSEAVNCGIVKHLRLEEIKENNKLADPRIIMELRHKQVKENRMRHQKALELQRQKESLKKAILSEARLQAQEEDRRKALQAKKEEEEIQREIVKLRKEMAEKKYTVAKVWRMEGKRQEKTQKLSMQEVSAMSPPLVLKREEQGEEKQRKTQELLHRIHTSKQRCLQRHFSAWLKVILEHRIKMGKARALADWRCQLKALRAWRNYTWAQKVEQETKQLEVYLQDQNRKTQLAVEHNQQRLLRCCFLAWQRWSRAETEKQELQMKREQTKRKMQQLLEAVSLGRGGNRPLEVNKLGTAESEIKSTLSQRKASFPGLPPNTCLQLDQSCWDIVHTSPFCSNPKFAWEITIKHAALSAQNQTMYRNQIATVLQQFQALSPKTSPAYGSRFEHRHAFQQHVIEEQRQQLQKQQELILKLQENQKLSRDKEEAAQAMAVTQMFHCSVSQTREKKESRCKNTTPLSPPDSPGPENTRTAMQGRRPSRRLMSPHPILKGMEERAIQRAEQKKKLEEAKQRKAEEKLAQLKAEEEARQRKEAEEKEAQQEKRREERRQQKLKELEKQRRLEKEQQLQKMARDHYEKVLLRKLGIVPWKRLREEAKENLVVAERHHSLGLQRKCLMTWLQDTQQSLREKMSRAEDFYSHMLLRWGFRNWLKYKDYLSAQEERASTFHTVCLTRKYFWAWFDHIMEEKRALWERLKIAAEHSNKRLILNIFKAWRQYPLLMKKEREREERRNQLRRRVAEILPNFQT</sequence>
<evidence type="ECO:0000313" key="4">
    <source>
        <dbReference type="Proteomes" id="UP000656497"/>
    </source>
</evidence>
<reference evidence="3" key="1">
    <citation type="submission" date="2019-09" db="EMBL/GenBank/DDBJ databases">
        <title>Bird 10,000 Genomes (B10K) Project - Family phase.</title>
        <authorList>
            <person name="Zhang G."/>
        </authorList>
    </citation>
    <scope>NUCLEOTIDE SEQUENCE</scope>
    <source>
        <strain evidence="3">B10K-DU-002-50</strain>
        <tissue evidence="3">Muscle</tissue>
    </source>
</reference>
<accession>A0A852EHW7</accession>
<comment type="caution">
    <text evidence="3">The sequence shown here is derived from an EMBL/GenBank/DDBJ whole genome shotgun (WGS) entry which is preliminary data.</text>
</comment>
<feature type="region of interest" description="Disordered" evidence="2">
    <location>
        <begin position="638"/>
        <end position="681"/>
    </location>
</feature>
<keyword evidence="4" id="KW-1185">Reference proteome</keyword>
<dbReference type="EMBL" id="WBNN01030981">
    <property type="protein sequence ID" value="NXQ06066.1"/>
    <property type="molecule type" value="Genomic_DNA"/>
</dbReference>
<dbReference type="PANTHER" id="PTHR22028:SF5">
    <property type="entry name" value="COILED-COIL DOMAIN-CONTAINING PROTEIN 191"/>
    <property type="match status" value="1"/>
</dbReference>
<feature type="region of interest" description="Disordered" evidence="2">
    <location>
        <begin position="556"/>
        <end position="605"/>
    </location>
</feature>
<dbReference type="AlphaFoldDB" id="A0A852EHW7"/>
<evidence type="ECO:0000256" key="2">
    <source>
        <dbReference type="SAM" id="MobiDB-lite"/>
    </source>
</evidence>
<protein>
    <submittedName>
        <fullName evidence="3">CC191 protein</fullName>
    </submittedName>
</protein>
<evidence type="ECO:0000256" key="1">
    <source>
        <dbReference type="SAM" id="Coils"/>
    </source>
</evidence>
<proteinExistence type="predicted"/>
<dbReference type="InterPro" id="IPR052270">
    <property type="entry name" value="CACF_protein"/>
</dbReference>
<keyword evidence="1" id="KW-0175">Coiled coil</keyword>